<dbReference type="SUPFAM" id="SSF56672">
    <property type="entry name" value="DNA/RNA polymerases"/>
    <property type="match status" value="1"/>
</dbReference>
<dbReference type="PANTHER" id="PTHR33481">
    <property type="entry name" value="REVERSE TRANSCRIPTASE"/>
    <property type="match status" value="1"/>
</dbReference>
<evidence type="ECO:0000313" key="2">
    <source>
        <dbReference type="EMBL" id="GMG22098.1"/>
    </source>
</evidence>
<protein>
    <submittedName>
        <fullName evidence="2">Unnamed protein product</fullName>
    </submittedName>
</protein>
<name>A0A9W6YQH0_AMBMO</name>
<dbReference type="Pfam" id="PF00078">
    <property type="entry name" value="RVT_1"/>
    <property type="match status" value="1"/>
</dbReference>
<dbReference type="InterPro" id="IPR043502">
    <property type="entry name" value="DNA/RNA_pol_sf"/>
</dbReference>
<comment type="caution">
    <text evidence="2">The sequence shown here is derived from an EMBL/GenBank/DDBJ whole genome shotgun (WGS) entry which is preliminary data.</text>
</comment>
<proteinExistence type="predicted"/>
<organism evidence="2 3">
    <name type="scientific">Ambrosiozyma monospora</name>
    <name type="common">Yeast</name>
    <name type="synonym">Endomycopsis monosporus</name>
    <dbReference type="NCBI Taxonomy" id="43982"/>
    <lineage>
        <taxon>Eukaryota</taxon>
        <taxon>Fungi</taxon>
        <taxon>Dikarya</taxon>
        <taxon>Ascomycota</taxon>
        <taxon>Saccharomycotina</taxon>
        <taxon>Pichiomycetes</taxon>
        <taxon>Pichiales</taxon>
        <taxon>Pichiaceae</taxon>
        <taxon>Ambrosiozyma</taxon>
    </lineage>
</organism>
<dbReference type="OrthoDB" id="3935025at2759"/>
<reference evidence="2" key="1">
    <citation type="submission" date="2023-04" db="EMBL/GenBank/DDBJ databases">
        <title>Ambrosiozyma monospora NBRC 1965.</title>
        <authorList>
            <person name="Ichikawa N."/>
            <person name="Sato H."/>
            <person name="Tonouchi N."/>
        </authorList>
    </citation>
    <scope>NUCLEOTIDE SEQUENCE</scope>
    <source>
        <strain evidence="2">NBRC 1965</strain>
    </source>
</reference>
<sequence length="220" mass="25769">MLKDKFFRNHEFLPRRDHQFYSKQSSEYGSFRTFNIHKKFWPKLTKTEISNALAVMKSNKATGTNGINTKLLKILWEGSNHWRKQIFKVLSKCIAHAYHPFQWRHTITIAIRKKGRRGTRAKDYRPIAIINIISKLYEGIVNKRMYYFAKENHILPDSQFGARSGYNSLDGVIRLVHDIKRNRGQGWALISDVQGAYDNVNISKLIVILQEMNFPTQMVP</sequence>
<dbReference type="Proteomes" id="UP001165063">
    <property type="component" value="Unassembled WGS sequence"/>
</dbReference>
<gene>
    <name evidence="2" type="ORF">Amon01_000249200</name>
</gene>
<accession>A0A9W6YQH0</accession>
<feature type="domain" description="Reverse transcriptase" evidence="1">
    <location>
        <begin position="111"/>
        <end position="217"/>
    </location>
</feature>
<dbReference type="PANTHER" id="PTHR33481:SF1">
    <property type="entry name" value="ENDONUCLEASE_EXONUCLEASE_PHOSPHATASE DOMAIN-CONTAINING PROTEIN-RELATED"/>
    <property type="match status" value="1"/>
</dbReference>
<evidence type="ECO:0000313" key="3">
    <source>
        <dbReference type="Proteomes" id="UP001165063"/>
    </source>
</evidence>
<dbReference type="AlphaFoldDB" id="A0A9W6YQH0"/>
<evidence type="ECO:0000259" key="1">
    <source>
        <dbReference type="Pfam" id="PF00078"/>
    </source>
</evidence>
<dbReference type="EMBL" id="BSXU01000917">
    <property type="protein sequence ID" value="GMG22098.1"/>
    <property type="molecule type" value="Genomic_DNA"/>
</dbReference>
<dbReference type="InterPro" id="IPR000477">
    <property type="entry name" value="RT_dom"/>
</dbReference>
<keyword evidence="3" id="KW-1185">Reference proteome</keyword>